<dbReference type="PANTHER" id="PTHR46743:SF2">
    <property type="entry name" value="TEICHOIC ACIDS EXPORT ATP-BINDING PROTEIN TAGH"/>
    <property type="match status" value="1"/>
</dbReference>
<evidence type="ECO:0000256" key="4">
    <source>
        <dbReference type="ARBA" id="ARBA00022840"/>
    </source>
</evidence>
<dbReference type="InterPro" id="IPR015860">
    <property type="entry name" value="ABC_transpr_TagH-like"/>
</dbReference>
<comment type="caution">
    <text evidence="6">The sequence shown here is derived from an EMBL/GenBank/DDBJ whole genome shotgun (WGS) entry which is preliminary data.</text>
</comment>
<dbReference type="SUPFAM" id="SSF52540">
    <property type="entry name" value="P-loop containing nucleoside triphosphate hydrolases"/>
    <property type="match status" value="1"/>
</dbReference>
<evidence type="ECO:0000256" key="2">
    <source>
        <dbReference type="ARBA" id="ARBA00022448"/>
    </source>
</evidence>
<accession>A0A9X2KUI5</accession>
<keyword evidence="2" id="KW-0813">Transport</keyword>
<evidence type="ECO:0000313" key="7">
    <source>
        <dbReference type="Proteomes" id="UP001139319"/>
    </source>
</evidence>
<dbReference type="Proteomes" id="UP001139319">
    <property type="component" value="Unassembled WGS sequence"/>
</dbReference>
<dbReference type="InterPro" id="IPR050683">
    <property type="entry name" value="Bact_Polysacc_Export_ATP-bd"/>
</dbReference>
<gene>
    <name evidence="6" type="ORF">M6D89_13405</name>
</gene>
<reference evidence="6" key="1">
    <citation type="submission" date="2022-05" db="EMBL/GenBank/DDBJ databases">
        <authorList>
            <person name="Sun H.-N."/>
        </authorList>
    </citation>
    <scope>NUCLEOTIDE SEQUENCE</scope>
    <source>
        <strain evidence="6">HB14</strain>
    </source>
</reference>
<dbReference type="AlphaFoldDB" id="A0A9X2KUI5"/>
<organism evidence="6 7">
    <name type="scientific">Gilvimarinus xylanilyticus</name>
    <dbReference type="NCBI Taxonomy" id="2944139"/>
    <lineage>
        <taxon>Bacteria</taxon>
        <taxon>Pseudomonadati</taxon>
        <taxon>Pseudomonadota</taxon>
        <taxon>Gammaproteobacteria</taxon>
        <taxon>Cellvibrionales</taxon>
        <taxon>Cellvibrionaceae</taxon>
        <taxon>Gilvimarinus</taxon>
    </lineage>
</organism>
<dbReference type="SMART" id="SM00382">
    <property type="entry name" value="AAA"/>
    <property type="match status" value="1"/>
</dbReference>
<dbReference type="Gene3D" id="3.40.50.300">
    <property type="entry name" value="P-loop containing nucleotide triphosphate hydrolases"/>
    <property type="match status" value="1"/>
</dbReference>
<dbReference type="Pfam" id="PF00005">
    <property type="entry name" value="ABC_tran"/>
    <property type="match status" value="1"/>
</dbReference>
<dbReference type="CDD" id="cd03220">
    <property type="entry name" value="ABC_KpsT_Wzt"/>
    <property type="match status" value="1"/>
</dbReference>
<keyword evidence="4 6" id="KW-0067">ATP-binding</keyword>
<comment type="similarity">
    <text evidence="1">Belongs to the ABC transporter superfamily.</text>
</comment>
<evidence type="ECO:0000259" key="5">
    <source>
        <dbReference type="PROSITE" id="PS50893"/>
    </source>
</evidence>
<evidence type="ECO:0000256" key="3">
    <source>
        <dbReference type="ARBA" id="ARBA00022741"/>
    </source>
</evidence>
<dbReference type="EMBL" id="JAMFTH010000004">
    <property type="protein sequence ID" value="MCP8900297.1"/>
    <property type="molecule type" value="Genomic_DNA"/>
</dbReference>
<dbReference type="RefSeq" id="WP_253968588.1">
    <property type="nucleotide sequence ID" value="NZ_JAMFTH010000004.1"/>
</dbReference>
<sequence>MSQDILIKANRVGFTYKSRVGFFKYFKHQALSGVSFELKRGDKLAILGRNGSGKSTLMQILAGIIPPTHGSLEVSAGVKRSLLTLGLGFRKDLTGRDNALLSAMLQGYSRSEALSHMDEIKEFSMLKDFFERPIFTYSSGMRSRLGFATALYTGIDVLLLDEALAVGDATFKKRAREAMNEKLGGNQSLIFVSHSASEVSKFCDTALWLEKGFICASGSVRDVAAQYKVAPAKPMAAPGVGKGMPKA</sequence>
<dbReference type="GO" id="GO:0005524">
    <property type="term" value="F:ATP binding"/>
    <property type="evidence" value="ECO:0007669"/>
    <property type="project" value="UniProtKB-KW"/>
</dbReference>
<dbReference type="GO" id="GO:0140359">
    <property type="term" value="F:ABC-type transporter activity"/>
    <property type="evidence" value="ECO:0007669"/>
    <property type="project" value="InterPro"/>
</dbReference>
<dbReference type="PROSITE" id="PS50893">
    <property type="entry name" value="ABC_TRANSPORTER_2"/>
    <property type="match status" value="1"/>
</dbReference>
<keyword evidence="3" id="KW-0547">Nucleotide-binding</keyword>
<dbReference type="GO" id="GO:0016887">
    <property type="term" value="F:ATP hydrolysis activity"/>
    <property type="evidence" value="ECO:0007669"/>
    <property type="project" value="InterPro"/>
</dbReference>
<dbReference type="PANTHER" id="PTHR46743">
    <property type="entry name" value="TEICHOIC ACIDS EXPORT ATP-BINDING PROTEIN TAGH"/>
    <property type="match status" value="1"/>
</dbReference>
<feature type="domain" description="ABC transporter" evidence="5">
    <location>
        <begin position="7"/>
        <end position="236"/>
    </location>
</feature>
<proteinExistence type="inferred from homology"/>
<dbReference type="InterPro" id="IPR003593">
    <property type="entry name" value="AAA+_ATPase"/>
</dbReference>
<dbReference type="InterPro" id="IPR017871">
    <property type="entry name" value="ABC_transporter-like_CS"/>
</dbReference>
<dbReference type="InterPro" id="IPR003439">
    <property type="entry name" value="ABC_transporter-like_ATP-bd"/>
</dbReference>
<reference evidence="6" key="2">
    <citation type="submission" date="2023-01" db="EMBL/GenBank/DDBJ databases">
        <title>Gilvimarinus xylanilyticus HB14 isolated from Caulerpa lentillifera aquaculture base in Hainan, China.</title>
        <authorList>
            <person name="Zhang Y.-J."/>
        </authorList>
    </citation>
    <scope>NUCLEOTIDE SEQUENCE</scope>
    <source>
        <strain evidence="6">HB14</strain>
    </source>
</reference>
<name>A0A9X2KUI5_9GAMM</name>
<protein>
    <submittedName>
        <fullName evidence="6">ABC transporter ATP-binding protein</fullName>
    </submittedName>
</protein>
<dbReference type="GO" id="GO:0016020">
    <property type="term" value="C:membrane"/>
    <property type="evidence" value="ECO:0007669"/>
    <property type="project" value="InterPro"/>
</dbReference>
<dbReference type="PROSITE" id="PS00211">
    <property type="entry name" value="ABC_TRANSPORTER_1"/>
    <property type="match status" value="1"/>
</dbReference>
<evidence type="ECO:0000256" key="1">
    <source>
        <dbReference type="ARBA" id="ARBA00005417"/>
    </source>
</evidence>
<keyword evidence="7" id="KW-1185">Reference proteome</keyword>
<evidence type="ECO:0000313" key="6">
    <source>
        <dbReference type="EMBL" id="MCP8900297.1"/>
    </source>
</evidence>
<dbReference type="InterPro" id="IPR027417">
    <property type="entry name" value="P-loop_NTPase"/>
</dbReference>